<keyword evidence="2" id="KW-1185">Reference proteome</keyword>
<dbReference type="InterPro" id="IPR025366">
    <property type="entry name" value="DUF4270"/>
</dbReference>
<reference evidence="1 2" key="1">
    <citation type="submission" date="2019-01" db="EMBL/GenBank/DDBJ databases">
        <title>Flavobacterium sp. nov.,isolated from freshwater.</title>
        <authorList>
            <person name="Zhang R."/>
            <person name="Du Z.-J."/>
        </authorList>
    </citation>
    <scope>NUCLEOTIDE SEQUENCE [LARGE SCALE GENOMIC DNA]</scope>
    <source>
        <strain evidence="1 2">1E403</strain>
    </source>
</reference>
<protein>
    <submittedName>
        <fullName evidence="1">DUF4270 domain-containing protein</fullName>
    </submittedName>
</protein>
<dbReference type="EMBL" id="SBII01000006">
    <property type="protein sequence ID" value="RWX00226.1"/>
    <property type="molecule type" value="Genomic_DNA"/>
</dbReference>
<gene>
    <name evidence="1" type="ORF">EPI11_10105</name>
</gene>
<evidence type="ECO:0000313" key="1">
    <source>
        <dbReference type="EMBL" id="RWX00226.1"/>
    </source>
</evidence>
<accession>A0A3S4T178</accession>
<comment type="caution">
    <text evidence="1">The sequence shown here is derived from an EMBL/GenBank/DDBJ whole genome shotgun (WGS) entry which is preliminary data.</text>
</comment>
<organism evidence="1 2">
    <name type="scientific">Flavobacterium cerinum</name>
    <dbReference type="NCBI Taxonomy" id="2502784"/>
    <lineage>
        <taxon>Bacteria</taxon>
        <taxon>Pseudomonadati</taxon>
        <taxon>Bacteroidota</taxon>
        <taxon>Flavobacteriia</taxon>
        <taxon>Flavobacteriales</taxon>
        <taxon>Flavobacteriaceae</taxon>
        <taxon>Flavobacterium</taxon>
    </lineage>
</organism>
<dbReference type="OrthoDB" id="1466062at2"/>
<dbReference type="Proteomes" id="UP000287527">
    <property type="component" value="Unassembled WGS sequence"/>
</dbReference>
<sequence>MTNSSFLKKLLLALSVVLLVSCDKDFNEIGSDIIDDDIHHDMTGETIGVVAYNASMGAVQSNNLPINQLGVFNSNVFGKTVAHFVTQLEFPANAANPTIFEPKVDSVYLYVPYYSKKISTSGSSSTYKLDSVYGNTEQAMSLKVYRNGYFLRDSDPNAPSGVQRYYSNERAMVDALKVGLPLNDDNINNNEQNTNFKISAKEIERKAIVKSGEAEKVIERMAPGIFVNLNKDIIQSQIVKAGSGNLLNNNVFKNYFRGLYFNIEQKGNDAVMVVPQFSKGVVIIKYTDNEVGLKGEKTDKLIKKTITLNLAGNTINFYDNTYGETFENALATANHTTGDSRLYVKGGSGSMAIINIDAAAIKSLAEKNDAVNGGVLVNEANLSFYIDEEAMKGSTEPMRVYLYDLKNKTPLFDYYRDASSNKSDKKFDKVVHGGLLEFDKKGARYKIRLTNHLNNIIKNDSLNVPLGLVITEDINNVKNAGIKTPFTAGLYQVDRVPVSSVIQPFGTVLYGNNVPEAEKDKRLKLEIFYTKAKK</sequence>
<proteinExistence type="predicted"/>
<dbReference type="AlphaFoldDB" id="A0A3S4T178"/>
<dbReference type="Pfam" id="PF14092">
    <property type="entry name" value="DUF4270"/>
    <property type="match status" value="1"/>
</dbReference>
<name>A0A3S4T178_9FLAO</name>
<dbReference type="RefSeq" id="WP_128389853.1">
    <property type="nucleotide sequence ID" value="NZ_SBII01000006.1"/>
</dbReference>
<evidence type="ECO:0000313" key="2">
    <source>
        <dbReference type="Proteomes" id="UP000287527"/>
    </source>
</evidence>